<sequence length="476" mass="50192">MVTGFPYPAGMAHLLSRLGVRTRTTVVAVAVVAAAIVVAGAGVVLLLGWSLEKSTTEDARSAGHQVVHEIAREGTRDLTGADVAGSGDSASVLQVLDAQGRVVTADPALAGLPPLTPVRPAPGHEIVETVSVTVNGTGEDYRLVSTGVAGPGGPYTVVSARSLAPVTDALTRLSLLFAAAALPLLAISAFTVHRAVGSALRPVERMRRTVSEITTRDLERRVELPPGRDEVHRLAVTLNSMLDRLASAQGAQRRFVADASHELRSPVNTMATALEVAEHHPAAMSKDELVTVVSRETSRLRELVDDLLLLARTDDATDNPPSGEVDLDDLARAEAERARATAGVRVEIRTEPVKVTGNAAQLRRAVRNLVDNACEHAAGRIRVRTATDGDTAVVVVSDDGPGVPERDRERIFERFVRRDDARHHGAPGSGGSAGLGLAIVAGIAGRHGGSAECVDSTDPAYPGAEFRIRLPRRRQP</sequence>
<dbReference type="InterPro" id="IPR003660">
    <property type="entry name" value="HAMP_dom"/>
</dbReference>
<dbReference type="SMART" id="SM00388">
    <property type="entry name" value="HisKA"/>
    <property type="match status" value="1"/>
</dbReference>
<dbReference type="EMBL" id="BAABCM010000001">
    <property type="protein sequence ID" value="GAA3792390.1"/>
    <property type="molecule type" value="Genomic_DNA"/>
</dbReference>
<dbReference type="CDD" id="cd00082">
    <property type="entry name" value="HisKA"/>
    <property type="match status" value="1"/>
</dbReference>
<dbReference type="InterPro" id="IPR036890">
    <property type="entry name" value="HATPase_C_sf"/>
</dbReference>
<keyword evidence="4" id="KW-0597">Phosphoprotein</keyword>
<feature type="domain" description="HAMP" evidence="13">
    <location>
        <begin position="197"/>
        <end position="250"/>
    </location>
</feature>
<accession>A0ABP7HEJ1</accession>
<evidence type="ECO:0000259" key="12">
    <source>
        <dbReference type="PROSITE" id="PS50109"/>
    </source>
</evidence>
<dbReference type="SMART" id="SM00304">
    <property type="entry name" value="HAMP"/>
    <property type="match status" value="1"/>
</dbReference>
<dbReference type="GO" id="GO:0005524">
    <property type="term" value="F:ATP binding"/>
    <property type="evidence" value="ECO:0007669"/>
    <property type="project" value="UniProtKB-KW"/>
</dbReference>
<evidence type="ECO:0000256" key="11">
    <source>
        <dbReference type="SAM" id="Phobius"/>
    </source>
</evidence>
<dbReference type="PANTHER" id="PTHR45436:SF5">
    <property type="entry name" value="SENSOR HISTIDINE KINASE TRCS"/>
    <property type="match status" value="1"/>
</dbReference>
<dbReference type="InterPro" id="IPR036097">
    <property type="entry name" value="HisK_dim/P_sf"/>
</dbReference>
<proteinExistence type="predicted"/>
<dbReference type="InterPro" id="IPR005467">
    <property type="entry name" value="His_kinase_dom"/>
</dbReference>
<dbReference type="CDD" id="cd00075">
    <property type="entry name" value="HATPase"/>
    <property type="match status" value="1"/>
</dbReference>
<gene>
    <name evidence="14" type="ORF">GCM10022380_06390</name>
</gene>
<dbReference type="Pfam" id="PF02518">
    <property type="entry name" value="HATPase_c"/>
    <property type="match status" value="1"/>
</dbReference>
<evidence type="ECO:0000256" key="9">
    <source>
        <dbReference type="ARBA" id="ARBA00023012"/>
    </source>
</evidence>
<dbReference type="InterPro" id="IPR003594">
    <property type="entry name" value="HATPase_dom"/>
</dbReference>
<keyword evidence="10 11" id="KW-0472">Membrane</keyword>
<dbReference type="PRINTS" id="PR00344">
    <property type="entry name" value="BCTRLSENSOR"/>
</dbReference>
<name>A0ABP7HEJ1_9PSEU</name>
<evidence type="ECO:0000256" key="2">
    <source>
        <dbReference type="ARBA" id="ARBA00004236"/>
    </source>
</evidence>
<dbReference type="SMART" id="SM00387">
    <property type="entry name" value="HATPase_c"/>
    <property type="match status" value="1"/>
</dbReference>
<dbReference type="SUPFAM" id="SSF158472">
    <property type="entry name" value="HAMP domain-like"/>
    <property type="match status" value="1"/>
</dbReference>
<feature type="domain" description="Histidine kinase" evidence="12">
    <location>
        <begin position="258"/>
        <end position="474"/>
    </location>
</feature>
<evidence type="ECO:0000256" key="4">
    <source>
        <dbReference type="ARBA" id="ARBA00022553"/>
    </source>
</evidence>
<keyword evidence="5" id="KW-0808">Transferase</keyword>
<comment type="subcellular location">
    <subcellularLocation>
        <location evidence="2">Cell membrane</location>
    </subcellularLocation>
</comment>
<dbReference type="SUPFAM" id="SSF47384">
    <property type="entry name" value="Homodimeric domain of signal transducing histidine kinase"/>
    <property type="match status" value="1"/>
</dbReference>
<keyword evidence="8 11" id="KW-1133">Transmembrane helix</keyword>
<keyword evidence="9" id="KW-0902">Two-component regulatory system</keyword>
<dbReference type="InterPro" id="IPR003661">
    <property type="entry name" value="HisK_dim/P_dom"/>
</dbReference>
<dbReference type="Gene3D" id="6.10.340.10">
    <property type="match status" value="1"/>
</dbReference>
<dbReference type="PROSITE" id="PS50885">
    <property type="entry name" value="HAMP"/>
    <property type="match status" value="1"/>
</dbReference>
<keyword evidence="6 11" id="KW-0812">Transmembrane</keyword>
<dbReference type="SUPFAM" id="SSF55874">
    <property type="entry name" value="ATPase domain of HSP90 chaperone/DNA topoisomerase II/histidine kinase"/>
    <property type="match status" value="1"/>
</dbReference>
<evidence type="ECO:0000313" key="15">
    <source>
        <dbReference type="Proteomes" id="UP001501624"/>
    </source>
</evidence>
<keyword evidence="15" id="KW-1185">Reference proteome</keyword>
<keyword evidence="7" id="KW-0418">Kinase</keyword>
<evidence type="ECO:0000256" key="5">
    <source>
        <dbReference type="ARBA" id="ARBA00022679"/>
    </source>
</evidence>
<organism evidence="14 15">
    <name type="scientific">Amycolatopsis tucumanensis</name>
    <dbReference type="NCBI Taxonomy" id="401106"/>
    <lineage>
        <taxon>Bacteria</taxon>
        <taxon>Bacillati</taxon>
        <taxon>Actinomycetota</taxon>
        <taxon>Actinomycetes</taxon>
        <taxon>Pseudonocardiales</taxon>
        <taxon>Pseudonocardiaceae</taxon>
        <taxon>Amycolatopsis</taxon>
    </lineage>
</organism>
<reference evidence="15" key="1">
    <citation type="journal article" date="2019" name="Int. J. Syst. Evol. Microbiol.">
        <title>The Global Catalogue of Microorganisms (GCM) 10K type strain sequencing project: providing services to taxonomists for standard genome sequencing and annotation.</title>
        <authorList>
            <consortium name="The Broad Institute Genomics Platform"/>
            <consortium name="The Broad Institute Genome Sequencing Center for Infectious Disease"/>
            <person name="Wu L."/>
            <person name="Ma J."/>
        </authorList>
    </citation>
    <scope>NUCLEOTIDE SEQUENCE [LARGE SCALE GENOMIC DNA]</scope>
    <source>
        <strain evidence="15">JCM 17017</strain>
    </source>
</reference>
<dbReference type="Proteomes" id="UP001501624">
    <property type="component" value="Unassembled WGS sequence"/>
</dbReference>
<evidence type="ECO:0000313" key="14">
    <source>
        <dbReference type="EMBL" id="GAA3792390.1"/>
    </source>
</evidence>
<evidence type="ECO:0000256" key="8">
    <source>
        <dbReference type="ARBA" id="ARBA00022989"/>
    </source>
</evidence>
<dbReference type="EC" id="2.7.13.3" evidence="3"/>
<evidence type="ECO:0000259" key="13">
    <source>
        <dbReference type="PROSITE" id="PS50885"/>
    </source>
</evidence>
<evidence type="ECO:0000256" key="6">
    <source>
        <dbReference type="ARBA" id="ARBA00022692"/>
    </source>
</evidence>
<comment type="caution">
    <text evidence="14">The sequence shown here is derived from an EMBL/GenBank/DDBJ whole genome shotgun (WGS) entry which is preliminary data.</text>
</comment>
<dbReference type="Pfam" id="PF00512">
    <property type="entry name" value="HisKA"/>
    <property type="match status" value="1"/>
</dbReference>
<dbReference type="InterPro" id="IPR004358">
    <property type="entry name" value="Sig_transdc_His_kin-like_C"/>
</dbReference>
<dbReference type="Gene3D" id="3.30.565.10">
    <property type="entry name" value="Histidine kinase-like ATPase, C-terminal domain"/>
    <property type="match status" value="1"/>
</dbReference>
<evidence type="ECO:0000256" key="7">
    <source>
        <dbReference type="ARBA" id="ARBA00022777"/>
    </source>
</evidence>
<dbReference type="CDD" id="cd06225">
    <property type="entry name" value="HAMP"/>
    <property type="match status" value="1"/>
</dbReference>
<dbReference type="InterPro" id="IPR050428">
    <property type="entry name" value="TCS_sensor_his_kinase"/>
</dbReference>
<dbReference type="PROSITE" id="PS50109">
    <property type="entry name" value="HIS_KIN"/>
    <property type="match status" value="1"/>
</dbReference>
<dbReference type="Pfam" id="PF00672">
    <property type="entry name" value="HAMP"/>
    <property type="match status" value="1"/>
</dbReference>
<dbReference type="PANTHER" id="PTHR45436">
    <property type="entry name" value="SENSOR HISTIDINE KINASE YKOH"/>
    <property type="match status" value="1"/>
</dbReference>
<evidence type="ECO:0000256" key="10">
    <source>
        <dbReference type="ARBA" id="ARBA00023136"/>
    </source>
</evidence>
<evidence type="ECO:0000256" key="3">
    <source>
        <dbReference type="ARBA" id="ARBA00012438"/>
    </source>
</evidence>
<feature type="transmembrane region" description="Helical" evidence="11">
    <location>
        <begin position="26"/>
        <end position="51"/>
    </location>
</feature>
<protein>
    <recommendedName>
        <fullName evidence="3">histidine kinase</fullName>
        <ecNumber evidence="3">2.7.13.3</ecNumber>
    </recommendedName>
</protein>
<feature type="transmembrane region" description="Helical" evidence="11">
    <location>
        <begin position="175"/>
        <end position="196"/>
    </location>
</feature>
<evidence type="ECO:0000256" key="1">
    <source>
        <dbReference type="ARBA" id="ARBA00000085"/>
    </source>
</evidence>
<dbReference type="Gene3D" id="1.10.287.130">
    <property type="match status" value="1"/>
</dbReference>
<keyword evidence="14" id="KW-0067">ATP-binding</keyword>
<comment type="catalytic activity">
    <reaction evidence="1">
        <text>ATP + protein L-histidine = ADP + protein N-phospho-L-histidine.</text>
        <dbReference type="EC" id="2.7.13.3"/>
    </reaction>
</comment>
<keyword evidence="14" id="KW-0547">Nucleotide-binding</keyword>